<proteinExistence type="inferred from homology"/>
<evidence type="ECO:0000256" key="4">
    <source>
        <dbReference type="ARBA" id="ARBA00022723"/>
    </source>
</evidence>
<keyword evidence="4 10" id="KW-0479">Metal-binding</keyword>
<dbReference type="SFLD" id="SFLDG00002">
    <property type="entry name" value="C1.7:_P-type_atpase_like"/>
    <property type="match status" value="1"/>
</dbReference>
<evidence type="ECO:0000256" key="8">
    <source>
        <dbReference type="ARBA" id="ARBA00022989"/>
    </source>
</evidence>
<keyword evidence="9 10" id="KW-0472">Membrane</keyword>
<feature type="transmembrane region" description="Helical" evidence="10">
    <location>
        <begin position="755"/>
        <end position="774"/>
    </location>
</feature>
<dbReference type="SFLD" id="SFLDS00003">
    <property type="entry name" value="Haloacid_Dehalogenase"/>
    <property type="match status" value="1"/>
</dbReference>
<dbReference type="InterPro" id="IPR023298">
    <property type="entry name" value="ATPase_P-typ_TM_dom_sf"/>
</dbReference>
<dbReference type="RefSeq" id="WP_088252096.1">
    <property type="nucleotide sequence ID" value="NZ_NIDE01000001.1"/>
</dbReference>
<dbReference type="PANTHER" id="PTHR43520">
    <property type="entry name" value="ATP7, ISOFORM B"/>
    <property type="match status" value="1"/>
</dbReference>
<dbReference type="InterPro" id="IPR036412">
    <property type="entry name" value="HAD-like_sf"/>
</dbReference>
<feature type="transmembrane region" description="Helical" evidence="10">
    <location>
        <begin position="130"/>
        <end position="151"/>
    </location>
</feature>
<dbReference type="GO" id="GO:0005524">
    <property type="term" value="F:ATP binding"/>
    <property type="evidence" value="ECO:0007669"/>
    <property type="project" value="UniProtKB-UniRule"/>
</dbReference>
<comment type="caution">
    <text evidence="12">The sequence shown here is derived from an EMBL/GenBank/DDBJ whole genome shotgun (WGS) entry which is preliminary data.</text>
</comment>
<dbReference type="Gene3D" id="2.70.150.10">
    <property type="entry name" value="Calcium-transporting ATPase, cytoplasmic transduction domain A"/>
    <property type="match status" value="1"/>
</dbReference>
<dbReference type="PRINTS" id="PR00943">
    <property type="entry name" value="CUATPASE"/>
</dbReference>
<dbReference type="GO" id="GO:0016887">
    <property type="term" value="F:ATP hydrolysis activity"/>
    <property type="evidence" value="ECO:0007669"/>
    <property type="project" value="InterPro"/>
</dbReference>
<dbReference type="InterPro" id="IPR018303">
    <property type="entry name" value="ATPase_P-typ_P_site"/>
</dbReference>
<dbReference type="OrthoDB" id="211392at2"/>
<dbReference type="GO" id="GO:0055070">
    <property type="term" value="P:copper ion homeostasis"/>
    <property type="evidence" value="ECO:0007669"/>
    <property type="project" value="TreeGrafter"/>
</dbReference>
<dbReference type="Gene3D" id="3.40.50.1000">
    <property type="entry name" value="HAD superfamily/HAD-like"/>
    <property type="match status" value="1"/>
</dbReference>
<evidence type="ECO:0000313" key="13">
    <source>
        <dbReference type="Proteomes" id="UP000214646"/>
    </source>
</evidence>
<dbReference type="PANTHER" id="PTHR43520:SF8">
    <property type="entry name" value="P-TYPE CU(+) TRANSPORTER"/>
    <property type="match status" value="1"/>
</dbReference>
<feature type="transmembrane region" description="Helical" evidence="10">
    <location>
        <begin position="417"/>
        <end position="450"/>
    </location>
</feature>
<feature type="transmembrane region" description="Helical" evidence="10">
    <location>
        <begin position="196"/>
        <end position="220"/>
    </location>
</feature>
<dbReference type="NCBIfam" id="TIGR01525">
    <property type="entry name" value="ATPase-IB_hvy"/>
    <property type="match status" value="1"/>
</dbReference>
<evidence type="ECO:0000256" key="3">
    <source>
        <dbReference type="ARBA" id="ARBA00022692"/>
    </source>
</evidence>
<dbReference type="GO" id="GO:0016491">
    <property type="term" value="F:oxidoreductase activity"/>
    <property type="evidence" value="ECO:0007669"/>
    <property type="project" value="InterPro"/>
</dbReference>
<dbReference type="SFLD" id="SFLDF00027">
    <property type="entry name" value="p-type_atpase"/>
    <property type="match status" value="1"/>
</dbReference>
<dbReference type="PRINTS" id="PR00119">
    <property type="entry name" value="CATATPASE"/>
</dbReference>
<evidence type="ECO:0000256" key="1">
    <source>
        <dbReference type="ARBA" id="ARBA00004127"/>
    </source>
</evidence>
<dbReference type="InterPro" id="IPR012348">
    <property type="entry name" value="RNR-like"/>
</dbReference>
<evidence type="ECO:0000256" key="7">
    <source>
        <dbReference type="ARBA" id="ARBA00022967"/>
    </source>
</evidence>
<dbReference type="InterPro" id="IPR011017">
    <property type="entry name" value="TRASH_dom"/>
</dbReference>
<dbReference type="GO" id="GO:0012505">
    <property type="term" value="C:endomembrane system"/>
    <property type="evidence" value="ECO:0007669"/>
    <property type="project" value="UniProtKB-SubCell"/>
</dbReference>
<dbReference type="InterPro" id="IPR023299">
    <property type="entry name" value="ATPase_P-typ_cyto_dom_N"/>
</dbReference>
<sequence length="799" mass="83320">MPTRRSLSLDLAPADQTATDPVCGMSVETTTPRGGTHSHNGTIYYFCSDGCRRKFAADADKYLSGGHQPMTAEPPIVAPVPGARYVCPMDPDVVSDRPGACPKCGMALEPDVPSDSDAPDPEQRDMTRRLIVGVVLGVPLLILAMTDMFVPSQPLAAAIGERLLVVQAVLATPIVVWCGWPLLVRAWNSVRAISPNMFTLIGLGVGVAYVYSLVALALVLSGTHLVHSLGQHELEPFFESAAWVVILVLVGQVLELRARTRTGDAVRKLVRLTPKTARVILSDGREEDRPLEMVHPGDVVRVRPGEYVPVDGTVRDGTTTVDESSLTGEPTPVPKTAAAAVMAGTVNGSGSITVTVARVGGETVLAQVIHLVGIAQRSRIPIQRLVDHVSAWFVPAVVLIAAATFAGWLWFGPPESRLVYAVVCSVSVLVIACPCALGLATPMALVVGIGRAAGQGVLFRDAAALERLGSVDAVVFDKTGTLTVGRPKILSSTIDDAALVLAASVEQASEHPLATAIVKHATEERRLTLRPAQNVQATAGQGVRGTVDNRVVLAGNLAYLQANGLSIGKEGEALSPNLPSTGTIVYVAIDGKYEGYFVVGDELRPESAAAVASLTEAGIRVVMLTGDRKAAAEAMAKQVGIHEVIAETLPADKYKAIEKLKAEGRVVAMVGDGINDAPALAAADVGIALGTGTDVAVTAAGVTLVRPDLRGVVAARELSRATIRSIRQNLGLAFVYNVLAIPVAAGLLVPFGGSLIGPVWAAAAMSLSSVSVILNSLRPTRPSAPATTFRTSPPATTAG</sequence>
<dbReference type="SUPFAM" id="SSF81653">
    <property type="entry name" value="Calcium ATPase, transduction domain A"/>
    <property type="match status" value="1"/>
</dbReference>
<dbReference type="CDD" id="cd02094">
    <property type="entry name" value="P-type_ATPase_Cu-like"/>
    <property type="match status" value="1"/>
</dbReference>
<name>A0A225E841_9BACT</name>
<protein>
    <submittedName>
        <fullName evidence="12">Lead, cadmium, zinc and mercury transporting ATPase</fullName>
    </submittedName>
</protein>
<dbReference type="SUPFAM" id="SSF47240">
    <property type="entry name" value="Ferritin-like"/>
    <property type="match status" value="1"/>
</dbReference>
<accession>A0A225E841</accession>
<dbReference type="Proteomes" id="UP000214646">
    <property type="component" value="Unassembled WGS sequence"/>
</dbReference>
<dbReference type="NCBIfam" id="TIGR01494">
    <property type="entry name" value="ATPase_P-type"/>
    <property type="match status" value="1"/>
</dbReference>
<dbReference type="SUPFAM" id="SSF56784">
    <property type="entry name" value="HAD-like"/>
    <property type="match status" value="1"/>
</dbReference>
<feature type="domain" description="TRASH" evidence="11">
    <location>
        <begin position="20"/>
        <end position="59"/>
    </location>
</feature>
<feature type="transmembrane region" description="Helical" evidence="10">
    <location>
        <begin position="163"/>
        <end position="184"/>
    </location>
</feature>
<dbReference type="GO" id="GO:0043682">
    <property type="term" value="F:P-type divalent copper transporter activity"/>
    <property type="evidence" value="ECO:0007669"/>
    <property type="project" value="TreeGrafter"/>
</dbReference>
<dbReference type="Pfam" id="PF19335">
    <property type="entry name" value="HMBD"/>
    <property type="match status" value="1"/>
</dbReference>
<gene>
    <name evidence="12" type="ORF">FRUB_00637</name>
</gene>
<reference evidence="13" key="1">
    <citation type="submission" date="2017-06" db="EMBL/GenBank/DDBJ databases">
        <title>Genome analysis of Fimbriiglobus ruber SP5, the first member of the order Planctomycetales with confirmed chitinolytic capability.</title>
        <authorList>
            <person name="Ravin N.V."/>
            <person name="Rakitin A.L."/>
            <person name="Ivanova A.A."/>
            <person name="Beletsky A.V."/>
            <person name="Kulichevskaya I.S."/>
            <person name="Mardanov A.V."/>
            <person name="Dedysh S.N."/>
        </authorList>
    </citation>
    <scope>NUCLEOTIDE SEQUENCE [LARGE SCALE GENOMIC DNA]</scope>
    <source>
        <strain evidence="13">SP5</strain>
    </source>
</reference>
<dbReference type="NCBIfam" id="TIGR01511">
    <property type="entry name" value="ATPase-IB1_Cu"/>
    <property type="match status" value="1"/>
</dbReference>
<dbReference type="Pfam" id="PF00122">
    <property type="entry name" value="E1-E2_ATPase"/>
    <property type="match status" value="1"/>
</dbReference>
<keyword evidence="13" id="KW-1185">Reference proteome</keyword>
<keyword evidence="5 10" id="KW-0547">Nucleotide-binding</keyword>
<comment type="subcellular location">
    <subcellularLocation>
        <location evidence="10">Cell membrane</location>
    </subcellularLocation>
    <subcellularLocation>
        <location evidence="1">Endomembrane system</location>
        <topology evidence="1">Multi-pass membrane protein</topology>
    </subcellularLocation>
</comment>
<organism evidence="12 13">
    <name type="scientific">Fimbriiglobus ruber</name>
    <dbReference type="NCBI Taxonomy" id="1908690"/>
    <lineage>
        <taxon>Bacteria</taxon>
        <taxon>Pseudomonadati</taxon>
        <taxon>Planctomycetota</taxon>
        <taxon>Planctomycetia</taxon>
        <taxon>Gemmatales</taxon>
        <taxon>Gemmataceae</taxon>
        <taxon>Fimbriiglobus</taxon>
    </lineage>
</organism>
<dbReference type="InterPro" id="IPR001757">
    <property type="entry name" value="P_typ_ATPase"/>
</dbReference>
<keyword evidence="10" id="KW-1003">Cell membrane</keyword>
<dbReference type="InterPro" id="IPR009078">
    <property type="entry name" value="Ferritin-like_SF"/>
</dbReference>
<evidence type="ECO:0000256" key="9">
    <source>
        <dbReference type="ARBA" id="ARBA00023136"/>
    </source>
</evidence>
<dbReference type="PROSITE" id="PS00154">
    <property type="entry name" value="ATPASE_E1_E2"/>
    <property type="match status" value="1"/>
</dbReference>
<dbReference type="GO" id="GO:0005507">
    <property type="term" value="F:copper ion binding"/>
    <property type="evidence" value="ECO:0007669"/>
    <property type="project" value="TreeGrafter"/>
</dbReference>
<evidence type="ECO:0000256" key="10">
    <source>
        <dbReference type="RuleBase" id="RU362081"/>
    </source>
</evidence>
<dbReference type="Gene3D" id="3.40.1110.10">
    <property type="entry name" value="Calcium-transporting ATPase, cytoplasmic domain N"/>
    <property type="match status" value="1"/>
</dbReference>
<dbReference type="Pfam" id="PF04945">
    <property type="entry name" value="YHS"/>
    <property type="match status" value="1"/>
</dbReference>
<dbReference type="EMBL" id="NIDE01000001">
    <property type="protein sequence ID" value="OWK46938.1"/>
    <property type="molecule type" value="Genomic_DNA"/>
</dbReference>
<dbReference type="SUPFAM" id="SSF81665">
    <property type="entry name" value="Calcium ATPase, transmembrane domain M"/>
    <property type="match status" value="1"/>
</dbReference>
<dbReference type="GO" id="GO:0005886">
    <property type="term" value="C:plasma membrane"/>
    <property type="evidence" value="ECO:0007669"/>
    <property type="project" value="UniProtKB-SubCell"/>
</dbReference>
<evidence type="ECO:0000313" key="12">
    <source>
        <dbReference type="EMBL" id="OWK46938.1"/>
    </source>
</evidence>
<dbReference type="PROSITE" id="PS01229">
    <property type="entry name" value="COF_2"/>
    <property type="match status" value="1"/>
</dbReference>
<dbReference type="InterPro" id="IPR007029">
    <property type="entry name" value="YHS_dom"/>
</dbReference>
<dbReference type="Gene3D" id="1.10.620.20">
    <property type="entry name" value="Ribonucleotide Reductase, subunit A"/>
    <property type="match status" value="1"/>
</dbReference>
<evidence type="ECO:0000256" key="5">
    <source>
        <dbReference type="ARBA" id="ARBA00022741"/>
    </source>
</evidence>
<feature type="transmembrane region" description="Helical" evidence="10">
    <location>
        <begin position="389"/>
        <end position="411"/>
    </location>
</feature>
<dbReference type="FunFam" id="2.70.150.10:FF:000002">
    <property type="entry name" value="Copper-transporting ATPase 1, putative"/>
    <property type="match status" value="1"/>
</dbReference>
<dbReference type="InterPro" id="IPR027256">
    <property type="entry name" value="P-typ_ATPase_IB"/>
</dbReference>
<dbReference type="InterPro" id="IPR023214">
    <property type="entry name" value="HAD_sf"/>
</dbReference>
<dbReference type="InterPro" id="IPR008250">
    <property type="entry name" value="ATPase_P-typ_transduc_dom_A_sf"/>
</dbReference>
<evidence type="ECO:0000259" key="11">
    <source>
        <dbReference type="SMART" id="SM00746"/>
    </source>
</evidence>
<keyword evidence="8 10" id="KW-1133">Transmembrane helix</keyword>
<evidence type="ECO:0000256" key="6">
    <source>
        <dbReference type="ARBA" id="ARBA00022840"/>
    </source>
</evidence>
<keyword evidence="7" id="KW-1278">Translocase</keyword>
<dbReference type="AlphaFoldDB" id="A0A225E841"/>
<evidence type="ECO:0000256" key="2">
    <source>
        <dbReference type="ARBA" id="ARBA00006024"/>
    </source>
</evidence>
<dbReference type="InterPro" id="IPR045800">
    <property type="entry name" value="HMBD"/>
</dbReference>
<feature type="transmembrane region" description="Helical" evidence="10">
    <location>
        <begin position="240"/>
        <end position="258"/>
    </location>
</feature>
<dbReference type="InterPro" id="IPR044492">
    <property type="entry name" value="P_typ_ATPase_HD_dom"/>
</dbReference>
<keyword evidence="6 10" id="KW-0067">ATP-binding</keyword>
<comment type="similarity">
    <text evidence="2 10">Belongs to the cation transport ATPase (P-type) (TC 3.A.3) family. Type IB subfamily.</text>
</comment>
<dbReference type="SMART" id="SM00746">
    <property type="entry name" value="TRASH"/>
    <property type="match status" value="1"/>
</dbReference>
<dbReference type="InterPro" id="IPR059000">
    <property type="entry name" value="ATPase_P-type_domA"/>
</dbReference>
<dbReference type="Pfam" id="PF00702">
    <property type="entry name" value="Hydrolase"/>
    <property type="match status" value="1"/>
</dbReference>
<keyword evidence="3 10" id="KW-0812">Transmembrane</keyword>
<feature type="transmembrane region" description="Helical" evidence="10">
    <location>
        <begin position="730"/>
        <end position="749"/>
    </location>
</feature>